<organism evidence="2 3">
    <name type="scientific">Phenylobacterium parvum</name>
    <dbReference type="NCBI Taxonomy" id="2201350"/>
    <lineage>
        <taxon>Bacteria</taxon>
        <taxon>Pseudomonadati</taxon>
        <taxon>Pseudomonadota</taxon>
        <taxon>Alphaproteobacteria</taxon>
        <taxon>Caulobacterales</taxon>
        <taxon>Caulobacteraceae</taxon>
        <taxon>Phenylobacterium</taxon>
    </lineage>
</organism>
<proteinExistence type="predicted"/>
<evidence type="ECO:0000313" key="2">
    <source>
        <dbReference type="EMBL" id="AWM78164.1"/>
    </source>
</evidence>
<evidence type="ECO:0000259" key="1">
    <source>
        <dbReference type="Pfam" id="PF01370"/>
    </source>
</evidence>
<dbReference type="Proteomes" id="UP000247763">
    <property type="component" value="Chromosome"/>
</dbReference>
<keyword evidence="3" id="KW-1185">Reference proteome</keyword>
<dbReference type="OrthoDB" id="183072at2"/>
<sequence length="319" mass="33725">MARILLTGASSFTGLWIAEALAGAGHEVVAPLRRGAEDYPGLRGERVERLAASADRVFGTPLDSDAFRDLARTGRFDLFAHHAADIPGYRSPDYDVAAGVARNLAGAEAAVQAVAAGGCRALVSTSTVFEPGEGGEGPYAPAVSPYGVSKGLTGQALAGYAEDAGLSFGRFVIANPFGVLEEGRMAWSLFQAWFRGEPGRVLTPAYVRDNQPVPDLTAAYARLAERLLAAPDPVRLDARPSGLVGTQGDFARRLAAEAAPRLGRVCDLVLNDQVDFPEPRVRVNDEPCLPPGWTGEAFFDAYCAYYARLAAEGRLSGPS</sequence>
<feature type="domain" description="NAD-dependent epimerase/dehydratase" evidence="1">
    <location>
        <begin position="4"/>
        <end position="183"/>
    </location>
</feature>
<dbReference type="InterPro" id="IPR036291">
    <property type="entry name" value="NAD(P)-bd_dom_sf"/>
</dbReference>
<dbReference type="KEGG" id="phb:HYN04_10580"/>
<dbReference type="SUPFAM" id="SSF51735">
    <property type="entry name" value="NAD(P)-binding Rossmann-fold domains"/>
    <property type="match status" value="1"/>
</dbReference>
<reference evidence="3" key="1">
    <citation type="submission" date="2018-05" db="EMBL/GenBank/DDBJ databases">
        <title>Genome sequencing of Phenylobacterium sp. HYN0004.</title>
        <authorList>
            <person name="Yi H."/>
            <person name="Baek C."/>
        </authorList>
    </citation>
    <scope>NUCLEOTIDE SEQUENCE [LARGE SCALE GENOMIC DNA]</scope>
    <source>
        <strain evidence="3">HYN0004</strain>
    </source>
</reference>
<dbReference type="Gene3D" id="3.40.50.720">
    <property type="entry name" value="NAD(P)-binding Rossmann-like Domain"/>
    <property type="match status" value="1"/>
</dbReference>
<dbReference type="AlphaFoldDB" id="A0A2Z3I3S9"/>
<gene>
    <name evidence="2" type="ORF">HYN04_10580</name>
</gene>
<dbReference type="Pfam" id="PF01370">
    <property type="entry name" value="Epimerase"/>
    <property type="match status" value="1"/>
</dbReference>
<dbReference type="InterPro" id="IPR001509">
    <property type="entry name" value="Epimerase_deHydtase"/>
</dbReference>
<dbReference type="EMBL" id="CP029479">
    <property type="protein sequence ID" value="AWM78164.1"/>
    <property type="molecule type" value="Genomic_DNA"/>
</dbReference>
<accession>A0A2Z3I3S9</accession>
<name>A0A2Z3I3S9_9CAUL</name>
<evidence type="ECO:0000313" key="3">
    <source>
        <dbReference type="Proteomes" id="UP000247763"/>
    </source>
</evidence>
<dbReference type="RefSeq" id="WP_110450730.1">
    <property type="nucleotide sequence ID" value="NZ_CP029479.1"/>
</dbReference>
<protein>
    <submittedName>
        <fullName evidence="2">NAD(P)-dependent oxidoreductase</fullName>
    </submittedName>
</protein>